<keyword evidence="7" id="KW-0862">Zinc</keyword>
<dbReference type="InterPro" id="IPR036236">
    <property type="entry name" value="Znf_C2H2_sf"/>
</dbReference>
<evidence type="ECO:0000256" key="3">
    <source>
        <dbReference type="ARBA" id="ARBA00006991"/>
    </source>
</evidence>
<sequence length="724" mass="79511">MMSAVQAIEDANKEIHHGELSDVLPVGALGGSDQNHPQGSLQIPHSLLQQHQQQQQQHRQQQQQQHHQQQQQQQQQQLQNSQSSHHHQQMSQQQNHSQGVGGTHGQPVGGHSHSHSQGVGGNPQHEPISPHHNPHQQQQQQPPPPSHQQQLQHQSMQTLDLEHHPLPSHSVPPPPLSSSSTSSSLQMHSQGVNTSEMGMDLASSSQRPHLCTICLKTFRSKQQLAQHSLVHTNIRKYTCSYCERAFKQLSHLQQHTRIHTDKGGTDKVEDRRYLCQFCERAFKQLTHLQQHTRLHTGEKPYQCKFEGCDRAFAQLSNLQHHMRNHDDQVKKESTRIHKCLICHRSYTNESSLKAHTLKMHIHIKQVPLDGQAMDGQVVKKRRKKKNKQLYDDAPTMVPLNHPDAQACKKSLSDSESDDDLIIIGERRQQDFAQGLQGMPRSLVESLNHYERTLAAGMGSKKVQDGNISSSNQLGAQQLGAQQLGAGGLRGMDGRATMASLGLQGLMNLPGIDPALMSAQPPEVIERAAAAAAAAVSSQLLQSGYTPMNTNNHNNNQQPHPQPAHSQANLKGGGGGGGNSSSNNMSGRTSVSTPQPQLQPLTPLDMVGMGMGMGAGQYPPHKPYSQLMDAHLRSQVAPMSLPTMHEQYYAGPPLGMLSHHTRFLGPPRSMADLPMSYASHSSAAPSPVTATANHLSLPSVSQSNSRPPSNMGSPQHVSEALNFNP</sequence>
<feature type="compositionally biased region" description="Low complexity" evidence="13">
    <location>
        <begin position="147"/>
        <end position="157"/>
    </location>
</feature>
<evidence type="ECO:0000256" key="13">
    <source>
        <dbReference type="SAM" id="MobiDB-lite"/>
    </source>
</evidence>
<organism evidence="15 16">
    <name type="scientific">Littorina saxatilis</name>
    <dbReference type="NCBI Taxonomy" id="31220"/>
    <lineage>
        <taxon>Eukaryota</taxon>
        <taxon>Metazoa</taxon>
        <taxon>Spiralia</taxon>
        <taxon>Lophotrochozoa</taxon>
        <taxon>Mollusca</taxon>
        <taxon>Gastropoda</taxon>
        <taxon>Caenogastropoda</taxon>
        <taxon>Littorinimorpha</taxon>
        <taxon>Littorinoidea</taxon>
        <taxon>Littorinidae</taxon>
        <taxon>Littorina</taxon>
    </lineage>
</organism>
<dbReference type="Proteomes" id="UP001374579">
    <property type="component" value="Unassembled WGS sequence"/>
</dbReference>
<evidence type="ECO:0000256" key="11">
    <source>
        <dbReference type="ARBA" id="ARBA00023242"/>
    </source>
</evidence>
<feature type="domain" description="C2H2-type" evidence="14">
    <location>
        <begin position="301"/>
        <end position="330"/>
    </location>
</feature>
<feature type="compositionally biased region" description="Low complexity" evidence="13">
    <location>
        <begin position="550"/>
        <end position="568"/>
    </location>
</feature>
<dbReference type="SMART" id="SM00355">
    <property type="entry name" value="ZnF_C2H2"/>
    <property type="match status" value="5"/>
</dbReference>
<feature type="compositionally biased region" description="Polar residues" evidence="13">
    <location>
        <begin position="692"/>
        <end position="724"/>
    </location>
</feature>
<keyword evidence="8" id="KW-0805">Transcription regulation</keyword>
<keyword evidence="10" id="KW-0804">Transcription</keyword>
<feature type="region of interest" description="Disordered" evidence="13">
    <location>
        <begin position="543"/>
        <end position="606"/>
    </location>
</feature>
<feature type="compositionally biased region" description="Low complexity" evidence="13">
    <location>
        <begin position="45"/>
        <end position="98"/>
    </location>
</feature>
<keyword evidence="9" id="KW-0238">DNA-binding</keyword>
<comment type="function">
    <text evidence="1">May be involved in transcriptional regulation.</text>
</comment>
<dbReference type="GO" id="GO:0000785">
    <property type="term" value="C:chromatin"/>
    <property type="evidence" value="ECO:0007669"/>
    <property type="project" value="TreeGrafter"/>
</dbReference>
<keyword evidence="11" id="KW-0539">Nucleus</keyword>
<evidence type="ECO:0000256" key="2">
    <source>
        <dbReference type="ARBA" id="ARBA00004123"/>
    </source>
</evidence>
<evidence type="ECO:0000256" key="12">
    <source>
        <dbReference type="PROSITE-ProRule" id="PRU00042"/>
    </source>
</evidence>
<evidence type="ECO:0000256" key="10">
    <source>
        <dbReference type="ARBA" id="ARBA00023163"/>
    </source>
</evidence>
<accession>A0AAN9AVM7</accession>
<dbReference type="GO" id="GO:0005667">
    <property type="term" value="C:transcription regulator complex"/>
    <property type="evidence" value="ECO:0007669"/>
    <property type="project" value="TreeGrafter"/>
</dbReference>
<dbReference type="GO" id="GO:0008270">
    <property type="term" value="F:zinc ion binding"/>
    <property type="evidence" value="ECO:0007669"/>
    <property type="project" value="UniProtKB-KW"/>
</dbReference>
<reference evidence="15 16" key="1">
    <citation type="submission" date="2024-02" db="EMBL/GenBank/DDBJ databases">
        <title>Chromosome-scale genome assembly of the rough periwinkle Littorina saxatilis.</title>
        <authorList>
            <person name="De Jode A."/>
            <person name="Faria R."/>
            <person name="Formenti G."/>
            <person name="Sims Y."/>
            <person name="Smith T.P."/>
            <person name="Tracey A."/>
            <person name="Wood J.M.D."/>
            <person name="Zagrodzka Z.B."/>
            <person name="Johannesson K."/>
            <person name="Butlin R.K."/>
            <person name="Leder E.H."/>
        </authorList>
    </citation>
    <scope>NUCLEOTIDE SEQUENCE [LARGE SCALE GENOMIC DNA]</scope>
    <source>
        <strain evidence="15">Snail1</strain>
        <tissue evidence="15">Muscle</tissue>
    </source>
</reference>
<gene>
    <name evidence="15" type="ORF">V1264_007526</name>
</gene>
<dbReference type="AlphaFoldDB" id="A0AAN9AVM7"/>
<dbReference type="InterPro" id="IPR013087">
    <property type="entry name" value="Znf_C2H2_type"/>
</dbReference>
<dbReference type="EMBL" id="JBAMIC010000019">
    <property type="protein sequence ID" value="KAK7093839.1"/>
    <property type="molecule type" value="Genomic_DNA"/>
</dbReference>
<dbReference type="PROSITE" id="PS00028">
    <property type="entry name" value="ZINC_FINGER_C2H2_1"/>
    <property type="match status" value="5"/>
</dbReference>
<feature type="compositionally biased region" description="Low complexity" evidence="13">
    <location>
        <begin position="579"/>
        <end position="606"/>
    </location>
</feature>
<feature type="region of interest" description="Disordered" evidence="13">
    <location>
        <begin position="24"/>
        <end position="190"/>
    </location>
</feature>
<feature type="compositionally biased region" description="Low complexity" evidence="13">
    <location>
        <begin position="676"/>
        <end position="691"/>
    </location>
</feature>
<feature type="region of interest" description="Disordered" evidence="13">
    <location>
        <begin position="676"/>
        <end position="724"/>
    </location>
</feature>
<dbReference type="Gene3D" id="3.30.160.60">
    <property type="entry name" value="Classic Zinc Finger"/>
    <property type="match status" value="4"/>
</dbReference>
<comment type="subcellular location">
    <subcellularLocation>
        <location evidence="2">Nucleus</location>
    </subcellularLocation>
</comment>
<dbReference type="GO" id="GO:0031519">
    <property type="term" value="C:PcG protein complex"/>
    <property type="evidence" value="ECO:0007669"/>
    <property type="project" value="TreeGrafter"/>
</dbReference>
<feature type="compositionally biased region" description="Gly residues" evidence="13">
    <location>
        <begin position="99"/>
        <end position="108"/>
    </location>
</feature>
<dbReference type="PANTHER" id="PTHR14003:SF19">
    <property type="entry name" value="YY2 TRANSCRIPTION FACTOR"/>
    <property type="match status" value="1"/>
</dbReference>
<feature type="domain" description="C2H2-type" evidence="14">
    <location>
        <begin position="273"/>
        <end position="300"/>
    </location>
</feature>
<dbReference type="FunFam" id="3.30.160.60:FF:000226">
    <property type="entry name" value="Zinc finger protein 236 variant"/>
    <property type="match status" value="1"/>
</dbReference>
<dbReference type="PANTHER" id="PTHR14003">
    <property type="entry name" value="TRANSCRIPTIONAL REPRESSOR PROTEIN YY"/>
    <property type="match status" value="1"/>
</dbReference>
<name>A0AAN9AVM7_9CAEN</name>
<dbReference type="Pfam" id="PF00096">
    <property type="entry name" value="zf-C2H2"/>
    <property type="match status" value="3"/>
</dbReference>
<dbReference type="GO" id="GO:0000981">
    <property type="term" value="F:DNA-binding transcription factor activity, RNA polymerase II-specific"/>
    <property type="evidence" value="ECO:0007669"/>
    <property type="project" value="TreeGrafter"/>
</dbReference>
<protein>
    <recommendedName>
        <fullName evidence="14">C2H2-type domain-containing protein</fullName>
    </recommendedName>
</protein>
<comment type="similarity">
    <text evidence="3">Belongs to the krueppel C2H2-type zinc-finger protein family.</text>
</comment>
<evidence type="ECO:0000313" key="16">
    <source>
        <dbReference type="Proteomes" id="UP001374579"/>
    </source>
</evidence>
<evidence type="ECO:0000256" key="5">
    <source>
        <dbReference type="ARBA" id="ARBA00022737"/>
    </source>
</evidence>
<evidence type="ECO:0000259" key="14">
    <source>
        <dbReference type="PROSITE" id="PS50157"/>
    </source>
</evidence>
<proteinExistence type="inferred from homology"/>
<dbReference type="PROSITE" id="PS50157">
    <property type="entry name" value="ZINC_FINGER_C2H2_2"/>
    <property type="match status" value="5"/>
</dbReference>
<feature type="domain" description="C2H2-type" evidence="14">
    <location>
        <begin position="209"/>
        <end position="236"/>
    </location>
</feature>
<feature type="domain" description="C2H2-type" evidence="14">
    <location>
        <begin position="237"/>
        <end position="264"/>
    </location>
</feature>
<keyword evidence="4" id="KW-0479">Metal-binding</keyword>
<evidence type="ECO:0000256" key="8">
    <source>
        <dbReference type="ARBA" id="ARBA00023015"/>
    </source>
</evidence>
<keyword evidence="16" id="KW-1185">Reference proteome</keyword>
<evidence type="ECO:0000256" key="7">
    <source>
        <dbReference type="ARBA" id="ARBA00022833"/>
    </source>
</evidence>
<dbReference type="SUPFAM" id="SSF57667">
    <property type="entry name" value="beta-beta-alpha zinc fingers"/>
    <property type="match status" value="2"/>
</dbReference>
<evidence type="ECO:0000256" key="9">
    <source>
        <dbReference type="ARBA" id="ARBA00023125"/>
    </source>
</evidence>
<keyword evidence="5" id="KW-0677">Repeat</keyword>
<dbReference type="FunFam" id="3.30.160.60:FF:000125">
    <property type="entry name" value="Putative zinc finger protein 143"/>
    <property type="match status" value="1"/>
</dbReference>
<feature type="domain" description="C2H2-type" evidence="14">
    <location>
        <begin position="337"/>
        <end position="367"/>
    </location>
</feature>
<comment type="caution">
    <text evidence="15">The sequence shown here is derived from an EMBL/GenBank/DDBJ whole genome shotgun (WGS) entry which is preliminary data.</text>
</comment>
<feature type="compositionally biased region" description="Polar residues" evidence="13">
    <location>
        <begin position="32"/>
        <end position="43"/>
    </location>
</feature>
<dbReference type="GO" id="GO:0000978">
    <property type="term" value="F:RNA polymerase II cis-regulatory region sequence-specific DNA binding"/>
    <property type="evidence" value="ECO:0007669"/>
    <property type="project" value="TreeGrafter"/>
</dbReference>
<keyword evidence="6 12" id="KW-0863">Zinc-finger</keyword>
<evidence type="ECO:0000256" key="4">
    <source>
        <dbReference type="ARBA" id="ARBA00022723"/>
    </source>
</evidence>
<dbReference type="FunFam" id="3.30.160.60:FF:000233">
    <property type="entry name" value="Putative zinc finger protein 362"/>
    <property type="match status" value="1"/>
</dbReference>
<evidence type="ECO:0000313" key="15">
    <source>
        <dbReference type="EMBL" id="KAK7093839.1"/>
    </source>
</evidence>
<evidence type="ECO:0000256" key="6">
    <source>
        <dbReference type="ARBA" id="ARBA00022771"/>
    </source>
</evidence>
<evidence type="ECO:0000256" key="1">
    <source>
        <dbReference type="ARBA" id="ARBA00003767"/>
    </source>
</evidence>